<accession>A0A0X3TQR7</accession>
<feature type="region of interest" description="Disordered" evidence="1">
    <location>
        <begin position="67"/>
        <end position="92"/>
    </location>
</feature>
<evidence type="ECO:0000256" key="1">
    <source>
        <dbReference type="SAM" id="MobiDB-lite"/>
    </source>
</evidence>
<dbReference type="OrthoDB" id="7956241at2"/>
<dbReference type="RefSeq" id="WP_068347260.1">
    <property type="nucleotide sequence ID" value="NZ_LQBQ01000023.1"/>
</dbReference>
<keyword evidence="3" id="KW-1185">Reference proteome</keyword>
<dbReference type="AlphaFoldDB" id="A0A0X3TQR7"/>
<name>A0A0X3TQR7_9RHOB</name>
<evidence type="ECO:0000313" key="3">
    <source>
        <dbReference type="Proteomes" id="UP000053791"/>
    </source>
</evidence>
<evidence type="ECO:0000313" key="2">
    <source>
        <dbReference type="EMBL" id="KUJ78092.1"/>
    </source>
</evidence>
<dbReference type="STRING" id="1685379.AVO45_09035"/>
<organism evidence="2 3">
    <name type="scientific">Ruegeria marisrubri</name>
    <dbReference type="NCBI Taxonomy" id="1685379"/>
    <lineage>
        <taxon>Bacteria</taxon>
        <taxon>Pseudomonadati</taxon>
        <taxon>Pseudomonadota</taxon>
        <taxon>Alphaproteobacteria</taxon>
        <taxon>Rhodobacterales</taxon>
        <taxon>Roseobacteraceae</taxon>
        <taxon>Ruegeria</taxon>
    </lineage>
</organism>
<sequence>MALFGNFVTIGGTLCCALSTGYLVQNGLAAPTDPDAVAERVASAPLRVADVEVAVLPELRNIALTSVTPREGGKAPPAKTPTRVAPELPGPAGRTDCKVAATATAAPMASVDLSVSAPCHGNQRVTVHHSGLSFTETTGPDGRLDVTIPALAENAVFVVALDDRHGAVASARVNDLGGYDRIALQWAGKAGFQIHALEFGASYGQAGHVWADPAARGQGTVTHLGKAGFPEAQVVEIYSFPSDAARRSGTIALSLEAEVTDDNCGREFSAQSFELRANLALRFRELSLKMPDCGATGEFLVLDNLLEDLKIAAR</sequence>
<gene>
    <name evidence="2" type="ORF">AVO45_09035</name>
</gene>
<evidence type="ECO:0008006" key="4">
    <source>
        <dbReference type="Google" id="ProtNLM"/>
    </source>
</evidence>
<dbReference type="Proteomes" id="UP000053791">
    <property type="component" value="Unassembled WGS sequence"/>
</dbReference>
<dbReference type="EMBL" id="LQBQ01000023">
    <property type="protein sequence ID" value="KUJ78092.1"/>
    <property type="molecule type" value="Genomic_DNA"/>
</dbReference>
<reference evidence="2 3" key="1">
    <citation type="submission" date="2015-12" db="EMBL/GenBank/DDBJ databases">
        <authorList>
            <person name="Shamseldin A."/>
            <person name="Moawad H."/>
            <person name="Abd El-Rahim W.M."/>
            <person name="Sadowsky M.J."/>
        </authorList>
    </citation>
    <scope>NUCLEOTIDE SEQUENCE [LARGE SCALE GENOMIC DNA]</scope>
    <source>
        <strain evidence="2 3">ZGT118</strain>
    </source>
</reference>
<comment type="caution">
    <text evidence="2">The sequence shown here is derived from an EMBL/GenBank/DDBJ whole genome shotgun (WGS) entry which is preliminary data.</text>
</comment>
<protein>
    <recommendedName>
        <fullName evidence="4">Translocase</fullName>
    </recommendedName>
</protein>
<proteinExistence type="predicted"/>